<dbReference type="EMBL" id="JAIWYP010000016">
    <property type="protein sequence ID" value="KAH3696999.1"/>
    <property type="molecule type" value="Genomic_DNA"/>
</dbReference>
<organism evidence="1 2">
    <name type="scientific">Dreissena polymorpha</name>
    <name type="common">Zebra mussel</name>
    <name type="synonym">Mytilus polymorpha</name>
    <dbReference type="NCBI Taxonomy" id="45954"/>
    <lineage>
        <taxon>Eukaryota</taxon>
        <taxon>Metazoa</taxon>
        <taxon>Spiralia</taxon>
        <taxon>Lophotrochozoa</taxon>
        <taxon>Mollusca</taxon>
        <taxon>Bivalvia</taxon>
        <taxon>Autobranchia</taxon>
        <taxon>Heteroconchia</taxon>
        <taxon>Euheterodonta</taxon>
        <taxon>Imparidentia</taxon>
        <taxon>Neoheterodontei</taxon>
        <taxon>Myida</taxon>
        <taxon>Dreissenoidea</taxon>
        <taxon>Dreissenidae</taxon>
        <taxon>Dreissena</taxon>
    </lineage>
</organism>
<comment type="caution">
    <text evidence="1">The sequence shown here is derived from an EMBL/GenBank/DDBJ whole genome shotgun (WGS) entry which is preliminary data.</text>
</comment>
<gene>
    <name evidence="1" type="ORF">DPMN_084483</name>
</gene>
<reference evidence="1" key="2">
    <citation type="submission" date="2020-11" db="EMBL/GenBank/DDBJ databases">
        <authorList>
            <person name="McCartney M.A."/>
            <person name="Auch B."/>
            <person name="Kono T."/>
            <person name="Mallez S."/>
            <person name="Becker A."/>
            <person name="Gohl D.M."/>
            <person name="Silverstein K.A.T."/>
            <person name="Koren S."/>
            <person name="Bechman K.B."/>
            <person name="Herman A."/>
            <person name="Abrahante J.E."/>
            <person name="Garbe J."/>
        </authorList>
    </citation>
    <scope>NUCLEOTIDE SEQUENCE</scope>
    <source>
        <strain evidence="1">Duluth1</strain>
        <tissue evidence="1">Whole animal</tissue>
    </source>
</reference>
<dbReference type="Proteomes" id="UP000828390">
    <property type="component" value="Unassembled WGS sequence"/>
</dbReference>
<sequence>MSLFSGCRSALAPGELPVTVEGFHVAHQEVGESLDDWSDRALTLSTTAFRDMPYTYRQWRSFFRVCLTRRSASM</sequence>
<reference evidence="1" key="1">
    <citation type="journal article" date="2019" name="bioRxiv">
        <title>The Genome of the Zebra Mussel, Dreissena polymorpha: A Resource for Invasive Species Research.</title>
        <authorList>
            <person name="McCartney M.A."/>
            <person name="Auch B."/>
            <person name="Kono T."/>
            <person name="Mallez S."/>
            <person name="Zhang Y."/>
            <person name="Obille A."/>
            <person name="Becker A."/>
            <person name="Abrahante J.E."/>
            <person name="Garbe J."/>
            <person name="Badalamenti J.P."/>
            <person name="Herman A."/>
            <person name="Mangelson H."/>
            <person name="Liachko I."/>
            <person name="Sullivan S."/>
            <person name="Sone E.D."/>
            <person name="Koren S."/>
            <person name="Silverstein K.A.T."/>
            <person name="Beckman K.B."/>
            <person name="Gohl D.M."/>
        </authorList>
    </citation>
    <scope>NUCLEOTIDE SEQUENCE</scope>
    <source>
        <strain evidence="1">Duluth1</strain>
        <tissue evidence="1">Whole animal</tissue>
    </source>
</reference>
<evidence type="ECO:0000313" key="2">
    <source>
        <dbReference type="Proteomes" id="UP000828390"/>
    </source>
</evidence>
<evidence type="ECO:0000313" key="1">
    <source>
        <dbReference type="EMBL" id="KAH3696999.1"/>
    </source>
</evidence>
<dbReference type="AlphaFoldDB" id="A0A9D4BJF2"/>
<protein>
    <submittedName>
        <fullName evidence="1">Uncharacterized protein</fullName>
    </submittedName>
</protein>
<proteinExistence type="predicted"/>
<name>A0A9D4BJF2_DREPO</name>
<keyword evidence="2" id="KW-1185">Reference proteome</keyword>
<accession>A0A9D4BJF2</accession>